<dbReference type="Gene3D" id="3.30.70.270">
    <property type="match status" value="1"/>
</dbReference>
<feature type="domain" description="PAS" evidence="4">
    <location>
        <begin position="326"/>
        <end position="372"/>
    </location>
</feature>
<dbReference type="InterPro" id="IPR043128">
    <property type="entry name" value="Rev_trsase/Diguanyl_cyclase"/>
</dbReference>
<dbReference type="SUPFAM" id="SSF141868">
    <property type="entry name" value="EAL domain-like"/>
    <property type="match status" value="1"/>
</dbReference>
<dbReference type="InterPro" id="IPR035919">
    <property type="entry name" value="EAL_sf"/>
</dbReference>
<evidence type="ECO:0000256" key="3">
    <source>
        <dbReference type="ARBA" id="ARBA00023004"/>
    </source>
</evidence>
<organism evidence="8 9">
    <name type="scientific">Thauera sedimentorum</name>
    <dbReference type="NCBI Taxonomy" id="2767595"/>
    <lineage>
        <taxon>Bacteria</taxon>
        <taxon>Pseudomonadati</taxon>
        <taxon>Pseudomonadota</taxon>
        <taxon>Betaproteobacteria</taxon>
        <taxon>Rhodocyclales</taxon>
        <taxon>Zoogloeaceae</taxon>
        <taxon>Thauera</taxon>
    </lineage>
</organism>
<dbReference type="NCBIfam" id="TIGR00229">
    <property type="entry name" value="sensory_box"/>
    <property type="match status" value="2"/>
</dbReference>
<dbReference type="Pfam" id="PF08447">
    <property type="entry name" value="PAS_3"/>
    <property type="match status" value="1"/>
</dbReference>
<dbReference type="CDD" id="cd00130">
    <property type="entry name" value="PAS"/>
    <property type="match status" value="2"/>
</dbReference>
<dbReference type="Gene3D" id="1.20.120.50">
    <property type="entry name" value="Hemerythrin-like"/>
    <property type="match status" value="1"/>
</dbReference>
<dbReference type="InterPro" id="IPR012312">
    <property type="entry name" value="Hemerythrin-like"/>
</dbReference>
<dbReference type="Pfam" id="PF00563">
    <property type="entry name" value="EAL"/>
    <property type="match status" value="1"/>
</dbReference>
<dbReference type="InterPro" id="IPR000014">
    <property type="entry name" value="PAS"/>
</dbReference>
<reference evidence="9" key="1">
    <citation type="submission" date="2023-07" db="EMBL/GenBank/DDBJ databases">
        <title>Thauera sp. CAU 1555 isolated from sand of Yaerae Beach.</title>
        <authorList>
            <person name="Kim W."/>
        </authorList>
    </citation>
    <scope>NUCLEOTIDE SEQUENCE [LARGE SCALE GENOMIC DNA]</scope>
    <source>
        <strain evidence="9">CAU 1555</strain>
    </source>
</reference>
<evidence type="ECO:0000259" key="5">
    <source>
        <dbReference type="PROSITE" id="PS50113"/>
    </source>
</evidence>
<dbReference type="SUPFAM" id="SSF55073">
    <property type="entry name" value="Nucleotide cyclase"/>
    <property type="match status" value="1"/>
</dbReference>
<dbReference type="SUPFAM" id="SSF55785">
    <property type="entry name" value="PYP-like sensor domain (PAS domain)"/>
    <property type="match status" value="2"/>
</dbReference>
<dbReference type="InterPro" id="IPR012827">
    <property type="entry name" value="Hemerythrin_metal-bd"/>
</dbReference>
<dbReference type="RefSeq" id="WP_187716900.1">
    <property type="nucleotide sequence ID" value="NZ_JACTAH010000001.1"/>
</dbReference>
<dbReference type="SMART" id="SM00086">
    <property type="entry name" value="PAC"/>
    <property type="match status" value="2"/>
</dbReference>
<dbReference type="Gene3D" id="3.20.20.450">
    <property type="entry name" value="EAL domain"/>
    <property type="match status" value="1"/>
</dbReference>
<evidence type="ECO:0000313" key="9">
    <source>
        <dbReference type="Proteomes" id="UP000603602"/>
    </source>
</evidence>
<comment type="caution">
    <text evidence="8">The sequence shown here is derived from an EMBL/GenBank/DDBJ whole genome shotgun (WGS) entry which is preliminary data.</text>
</comment>
<dbReference type="SMART" id="SM00267">
    <property type="entry name" value="GGDEF"/>
    <property type="match status" value="1"/>
</dbReference>
<dbReference type="Gene3D" id="3.30.450.20">
    <property type="entry name" value="PAS domain"/>
    <property type="match status" value="2"/>
</dbReference>
<evidence type="ECO:0000256" key="1">
    <source>
        <dbReference type="ARBA" id="ARBA00010587"/>
    </source>
</evidence>
<feature type="domain" description="EAL" evidence="6">
    <location>
        <begin position="631"/>
        <end position="887"/>
    </location>
</feature>
<evidence type="ECO:0000259" key="7">
    <source>
        <dbReference type="PROSITE" id="PS50887"/>
    </source>
</evidence>
<dbReference type="InterPro" id="IPR052155">
    <property type="entry name" value="Biofilm_reg_signaling"/>
</dbReference>
<protein>
    <submittedName>
        <fullName evidence="8">EAL domain-containing protein</fullName>
    </submittedName>
</protein>
<dbReference type="InterPro" id="IPR001633">
    <property type="entry name" value="EAL_dom"/>
</dbReference>
<dbReference type="PROSITE" id="PS50112">
    <property type="entry name" value="PAS"/>
    <property type="match status" value="1"/>
</dbReference>
<dbReference type="InterPro" id="IPR001610">
    <property type="entry name" value="PAC"/>
</dbReference>
<dbReference type="SMART" id="SM00052">
    <property type="entry name" value="EAL"/>
    <property type="match status" value="1"/>
</dbReference>
<dbReference type="InterPro" id="IPR035938">
    <property type="entry name" value="Hemerythrin-like_sf"/>
</dbReference>
<evidence type="ECO:0000256" key="2">
    <source>
        <dbReference type="ARBA" id="ARBA00022723"/>
    </source>
</evidence>
<keyword evidence="2" id="KW-0479">Metal-binding</keyword>
<dbReference type="Pfam" id="PF01814">
    <property type="entry name" value="Hemerythrin"/>
    <property type="match status" value="1"/>
</dbReference>
<accession>A0ABR9B9J5</accession>
<dbReference type="PROSITE" id="PS50887">
    <property type="entry name" value="GGDEF"/>
    <property type="match status" value="1"/>
</dbReference>
<comment type="similarity">
    <text evidence="1">Belongs to the hemerythrin family.</text>
</comment>
<dbReference type="EMBL" id="JACYTO010000001">
    <property type="protein sequence ID" value="MBD8502102.1"/>
    <property type="molecule type" value="Genomic_DNA"/>
</dbReference>
<sequence>MNMLHELVWHDGLATGLAEIDDQHRHLIGLVGELAVLQAAPPDAERVQALYHQLRDYTRYHFDTEAALMAAWPVDPANRARHLRAHAGFVQYLDRVGELITQPQRDVLANLLAFLARWLLHHIGSVDARLAREIQELRGDSRPPGGAARADTPAAAAPEKGLADVVSDLYDDVALRSLELLELNRRLQDEIAEKTRVQTHLRQSEAHYRAVIDNGQILIWTSGPDRKLEFFNRPWLAFTGRSAGEERGWGWVKGVHPQDIGPCRRIYFAAFERQEPFQLAWRLRRHDGEYRWMSVEGTPRYDERGEFSGYVGHCLDITDLKLAQGRQRLAALIFETMGEAVMVTDPQTVIQRVNASFTQITGYTESEVAGRSPRFLTADRHDEAYHTEMWETLQYSGRWVGELWYRCRDGAIRPLWHSVTALRDEHGKVSHYVAVLNDLTEIRRAQEAAERLMWRDPLTGLANRAQFLRQLDHALATAHREDRYADVLLIDLDRFKTVNEARGLGFGDTLLRMVGEVLTHRLHADDVVAHLGSDEFAVMLRRPRSARDLAGQHALAVAERIRATLNAGMTVGGEALQLEISTGIALFPLSHNITAPDMLRQADVAMRQAKTQGGNRSVFFELAMGEAIRRRSQTEQALRAAIAQDQLRVYLQPQVDRSGRPVGAEALVRWAHPERGLLAPIEFVPLAEESDLVVALDRWVLAEVCRLLARSDRTPATTDAGPMTLAVNISARHFRRSDFVDGVRQCLAESGANPARLVLEVTESLVIDDIDAVIARMGELKALGVRFSLDDFGTGYSSLAYLKRLPIHEVKIDKSFIRDLTTDDNDAALVDAILAVASRIGLQVVAEGVETREQADFLNARGELIHQGYLFGRPQPAEDWLAMPDGG</sequence>
<dbReference type="Pfam" id="PF13426">
    <property type="entry name" value="PAS_9"/>
    <property type="match status" value="1"/>
</dbReference>
<keyword evidence="3" id="KW-0408">Iron</keyword>
<dbReference type="CDD" id="cd12107">
    <property type="entry name" value="Hemerythrin"/>
    <property type="match status" value="1"/>
</dbReference>
<dbReference type="PANTHER" id="PTHR44757">
    <property type="entry name" value="DIGUANYLATE CYCLASE DGCP"/>
    <property type="match status" value="1"/>
</dbReference>
<dbReference type="InterPro" id="IPR035965">
    <property type="entry name" value="PAS-like_dom_sf"/>
</dbReference>
<evidence type="ECO:0000259" key="6">
    <source>
        <dbReference type="PROSITE" id="PS50883"/>
    </source>
</evidence>
<dbReference type="CDD" id="cd01949">
    <property type="entry name" value="GGDEF"/>
    <property type="match status" value="1"/>
</dbReference>
<evidence type="ECO:0000259" key="4">
    <source>
        <dbReference type="PROSITE" id="PS50112"/>
    </source>
</evidence>
<feature type="domain" description="PAC" evidence="5">
    <location>
        <begin position="277"/>
        <end position="329"/>
    </location>
</feature>
<keyword evidence="9" id="KW-1185">Reference proteome</keyword>
<dbReference type="Proteomes" id="UP000603602">
    <property type="component" value="Unassembled WGS sequence"/>
</dbReference>
<feature type="domain" description="GGDEF" evidence="7">
    <location>
        <begin position="483"/>
        <end position="622"/>
    </location>
</feature>
<dbReference type="PROSITE" id="PS50883">
    <property type="entry name" value="EAL"/>
    <property type="match status" value="1"/>
</dbReference>
<feature type="domain" description="PAC" evidence="5">
    <location>
        <begin position="399"/>
        <end position="451"/>
    </location>
</feature>
<dbReference type="SUPFAM" id="SSF47188">
    <property type="entry name" value="Hemerythrin-like"/>
    <property type="match status" value="1"/>
</dbReference>
<gene>
    <name evidence="8" type="ORF">IFO67_04345</name>
</gene>
<evidence type="ECO:0000313" key="8">
    <source>
        <dbReference type="EMBL" id="MBD8502102.1"/>
    </source>
</evidence>
<dbReference type="InterPro" id="IPR000160">
    <property type="entry name" value="GGDEF_dom"/>
</dbReference>
<proteinExistence type="inferred from homology"/>
<dbReference type="InterPro" id="IPR000700">
    <property type="entry name" value="PAS-assoc_C"/>
</dbReference>
<dbReference type="InterPro" id="IPR029787">
    <property type="entry name" value="Nucleotide_cyclase"/>
</dbReference>
<dbReference type="PROSITE" id="PS50113">
    <property type="entry name" value="PAC"/>
    <property type="match status" value="2"/>
</dbReference>
<dbReference type="CDD" id="cd01948">
    <property type="entry name" value="EAL"/>
    <property type="match status" value="1"/>
</dbReference>
<dbReference type="Pfam" id="PF00990">
    <property type="entry name" value="GGDEF"/>
    <property type="match status" value="1"/>
</dbReference>
<dbReference type="InterPro" id="IPR013655">
    <property type="entry name" value="PAS_fold_3"/>
</dbReference>
<dbReference type="NCBIfam" id="TIGR02481">
    <property type="entry name" value="hemeryth_dom"/>
    <property type="match status" value="1"/>
</dbReference>
<dbReference type="SMART" id="SM00091">
    <property type="entry name" value="PAS"/>
    <property type="match status" value="2"/>
</dbReference>
<name>A0ABR9B9J5_9RHOO</name>
<dbReference type="PANTHER" id="PTHR44757:SF2">
    <property type="entry name" value="BIOFILM ARCHITECTURE MAINTENANCE PROTEIN MBAA"/>
    <property type="match status" value="1"/>
</dbReference>
<dbReference type="NCBIfam" id="TIGR00254">
    <property type="entry name" value="GGDEF"/>
    <property type="match status" value="1"/>
</dbReference>